<reference evidence="1 2" key="1">
    <citation type="submission" date="2024-01" db="EMBL/GenBank/DDBJ databases">
        <title>The genomes of 5 underutilized Papilionoideae crops provide insights into root nodulation and disease resistanc.</title>
        <authorList>
            <person name="Jiang F."/>
        </authorList>
    </citation>
    <scope>NUCLEOTIDE SEQUENCE [LARGE SCALE GENOMIC DNA]</scope>
    <source>
        <strain evidence="1">LVBAO_FW01</strain>
        <tissue evidence="1">Leaves</tissue>
    </source>
</reference>
<comment type="caution">
    <text evidence="1">The sequence shown here is derived from an EMBL/GenBank/DDBJ whole genome shotgun (WGS) entry which is preliminary data.</text>
</comment>
<protein>
    <submittedName>
        <fullName evidence="1">Uncharacterized protein</fullName>
    </submittedName>
</protein>
<accession>A0AAN9JWT1</accession>
<organism evidence="1 2">
    <name type="scientific">Canavalia gladiata</name>
    <name type="common">Sword bean</name>
    <name type="synonym">Dolichos gladiatus</name>
    <dbReference type="NCBI Taxonomy" id="3824"/>
    <lineage>
        <taxon>Eukaryota</taxon>
        <taxon>Viridiplantae</taxon>
        <taxon>Streptophyta</taxon>
        <taxon>Embryophyta</taxon>
        <taxon>Tracheophyta</taxon>
        <taxon>Spermatophyta</taxon>
        <taxon>Magnoliopsida</taxon>
        <taxon>eudicotyledons</taxon>
        <taxon>Gunneridae</taxon>
        <taxon>Pentapetalae</taxon>
        <taxon>rosids</taxon>
        <taxon>fabids</taxon>
        <taxon>Fabales</taxon>
        <taxon>Fabaceae</taxon>
        <taxon>Papilionoideae</taxon>
        <taxon>50 kb inversion clade</taxon>
        <taxon>NPAAA clade</taxon>
        <taxon>indigoferoid/millettioid clade</taxon>
        <taxon>Phaseoleae</taxon>
        <taxon>Canavalia</taxon>
    </lineage>
</organism>
<evidence type="ECO:0000313" key="2">
    <source>
        <dbReference type="Proteomes" id="UP001367508"/>
    </source>
</evidence>
<gene>
    <name evidence="1" type="ORF">VNO77_44484</name>
</gene>
<dbReference type="Proteomes" id="UP001367508">
    <property type="component" value="Unassembled WGS sequence"/>
</dbReference>
<sequence>MYLPSSGSAQCDTSFSGNSNIYTANLDWVWWSTAVDYEFVFHVRAFLGSPIWALNLTGHDSSVFMVVEKNCQSVG</sequence>
<keyword evidence="2" id="KW-1185">Reference proteome</keyword>
<proteinExistence type="predicted"/>
<dbReference type="EMBL" id="JAYMYQ010000011">
    <property type="protein sequence ID" value="KAK7306537.1"/>
    <property type="molecule type" value="Genomic_DNA"/>
</dbReference>
<evidence type="ECO:0000313" key="1">
    <source>
        <dbReference type="EMBL" id="KAK7306537.1"/>
    </source>
</evidence>
<name>A0AAN9JWT1_CANGL</name>
<dbReference type="AlphaFoldDB" id="A0AAN9JWT1"/>